<evidence type="ECO:0000256" key="7">
    <source>
        <dbReference type="ARBA" id="ARBA00023054"/>
    </source>
</evidence>
<dbReference type="PANTHER" id="PTHR19378:SF0">
    <property type="entry name" value="HAUS AUGMIN-LIKE COMPLEX SUBUNIT 3"/>
    <property type="match status" value="1"/>
</dbReference>
<keyword evidence="9" id="KW-0131">Cell cycle</keyword>
<dbReference type="PANTHER" id="PTHR19378">
    <property type="entry name" value="GOLGIN- RELATED"/>
    <property type="match status" value="1"/>
</dbReference>
<comment type="similarity">
    <text evidence="2">Belongs to the HAUS3 family.</text>
</comment>
<keyword evidence="7 10" id="KW-0175">Coiled coil</keyword>
<evidence type="ECO:0000256" key="3">
    <source>
        <dbReference type="ARBA" id="ARBA00022490"/>
    </source>
</evidence>
<feature type="coiled-coil region" evidence="10">
    <location>
        <begin position="93"/>
        <end position="120"/>
    </location>
</feature>
<accession>A0ABR1A8Q1</accession>
<sequence>MNGGSQFVETLKKLSYPKASKLNEEDFDWLFETLEDRSFLHWFCSTVNKQNLLSEEEVKAFKALKESGKPILDEEALGEVLKTCQSTESKESALLEELELEKLEEELYALRKTKNLKIQRRNKLQMMGTVSRNASLRLTGEEQEAAKGLKGTMEMLGAENAKINSELQSLVEEVKQLTAFFTTTESKRTSLSRPSVFLSQLALDRYLQQEEQNTKALAAYTKKQFFEGITELVESLNEENFQLLDMSGSLISRESSQAPEGQREEMARLQFAYMASQYQLVQRKTKEQSARAGLQWIKENQHSLLRSKLSGDEDDLQSRGIRLKKELEIVEQQVEVLSRERLPAVAWENAQLLNMPVVKGDFDLQIARQEYYTSRQDEVCSQLLQQKASFELLLLAYEMELRKYRQFHRQLEDISKGLEESRRGLAQRLEAFSDPSLSSTVKQRSIIESTDSAFHRLYQMLEGETGKEQLFRTYEGLEQAAQKLRQDVTSVKDRLTASSQEQSFLTAKMESESDVLRNTNYCGLKHLTLTPRVCLTKQEHFLNSQELGETILQLESQLNTLNQLMVEILNDVKGKKKILERNKLQQMERELYLYFFQDEDGLKSIVEELEKKVKALSIGQGDLF</sequence>
<evidence type="ECO:0000256" key="8">
    <source>
        <dbReference type="ARBA" id="ARBA00023212"/>
    </source>
</evidence>
<keyword evidence="5" id="KW-0493">Microtubule</keyword>
<evidence type="ECO:0000256" key="9">
    <source>
        <dbReference type="ARBA" id="ARBA00023306"/>
    </source>
</evidence>
<keyword evidence="8" id="KW-0206">Cytoskeleton</keyword>
<proteinExistence type="inferred from homology"/>
<keyword evidence="6" id="KW-0498">Mitosis</keyword>
<keyword evidence="13" id="KW-1185">Reference proteome</keyword>
<name>A0ABR1A8Q1_HUSHU</name>
<evidence type="ECO:0000313" key="12">
    <source>
        <dbReference type="EMBL" id="KAK6493487.1"/>
    </source>
</evidence>
<dbReference type="InterPro" id="IPR032733">
    <property type="entry name" value="HAUS3_N"/>
</dbReference>
<reference evidence="12 13" key="1">
    <citation type="submission" date="2021-05" db="EMBL/GenBank/DDBJ databases">
        <authorList>
            <person name="Zahm M."/>
            <person name="Klopp C."/>
            <person name="Cabau C."/>
            <person name="Kuhl H."/>
            <person name="Suciu R."/>
            <person name="Ciorpac M."/>
            <person name="Holostenco D."/>
            <person name="Gessner J."/>
            <person name="Wuertz S."/>
            <person name="Hohne C."/>
            <person name="Stock M."/>
            <person name="Gislard M."/>
            <person name="Lluch J."/>
            <person name="Milhes M."/>
            <person name="Lampietro C."/>
            <person name="Lopez Roques C."/>
            <person name="Donnadieu C."/>
            <person name="Du K."/>
            <person name="Schartl M."/>
            <person name="Guiguen Y."/>
        </authorList>
    </citation>
    <scope>NUCLEOTIDE SEQUENCE [LARGE SCALE GENOMIC DNA]</scope>
    <source>
        <strain evidence="12">Hh-F2</strain>
        <tissue evidence="12">Blood</tissue>
    </source>
</reference>
<feature type="coiled-coil region" evidence="10">
    <location>
        <begin position="467"/>
        <end position="494"/>
    </location>
</feature>
<feature type="coiled-coil region" evidence="10">
    <location>
        <begin position="544"/>
        <end position="571"/>
    </location>
</feature>
<keyword evidence="4" id="KW-0132">Cell division</keyword>
<evidence type="ECO:0000256" key="5">
    <source>
        <dbReference type="ARBA" id="ARBA00022701"/>
    </source>
</evidence>
<comment type="caution">
    <text evidence="12">The sequence shown here is derived from an EMBL/GenBank/DDBJ whole genome shotgun (WGS) entry which is preliminary data.</text>
</comment>
<dbReference type="InterPro" id="IPR026206">
    <property type="entry name" value="HAUS3"/>
</dbReference>
<evidence type="ECO:0000256" key="2">
    <source>
        <dbReference type="ARBA" id="ARBA00009645"/>
    </source>
</evidence>
<dbReference type="EMBL" id="JAHFZB010000002">
    <property type="protein sequence ID" value="KAK6493487.1"/>
    <property type="molecule type" value="Genomic_DNA"/>
</dbReference>
<protein>
    <submittedName>
        <fullName evidence="12">HAUS augmin-like complex subunit 3</fullName>
    </submittedName>
</protein>
<gene>
    <name evidence="12" type="ORF">HHUSO_G3088</name>
</gene>
<evidence type="ECO:0000256" key="1">
    <source>
        <dbReference type="ARBA" id="ARBA00004186"/>
    </source>
</evidence>
<organism evidence="12 13">
    <name type="scientific">Huso huso</name>
    <name type="common">Beluga</name>
    <name type="synonym">Acipenser huso</name>
    <dbReference type="NCBI Taxonomy" id="61971"/>
    <lineage>
        <taxon>Eukaryota</taxon>
        <taxon>Metazoa</taxon>
        <taxon>Chordata</taxon>
        <taxon>Craniata</taxon>
        <taxon>Vertebrata</taxon>
        <taxon>Euteleostomi</taxon>
        <taxon>Actinopterygii</taxon>
        <taxon>Chondrostei</taxon>
        <taxon>Acipenseriformes</taxon>
        <taxon>Acipenseridae</taxon>
        <taxon>Huso</taxon>
    </lineage>
</organism>
<comment type="subcellular location">
    <subcellularLocation>
        <location evidence="1">Cytoplasm</location>
        <location evidence="1">Cytoskeleton</location>
        <location evidence="1">Spindle</location>
    </subcellularLocation>
</comment>
<evidence type="ECO:0000313" key="13">
    <source>
        <dbReference type="Proteomes" id="UP001369086"/>
    </source>
</evidence>
<dbReference type="Pfam" id="PF14932">
    <property type="entry name" value="HAUS-augmin3"/>
    <property type="match status" value="1"/>
</dbReference>
<keyword evidence="3" id="KW-0963">Cytoplasm</keyword>
<evidence type="ECO:0000256" key="10">
    <source>
        <dbReference type="SAM" id="Coils"/>
    </source>
</evidence>
<evidence type="ECO:0000259" key="11">
    <source>
        <dbReference type="Pfam" id="PF14932"/>
    </source>
</evidence>
<dbReference type="PRINTS" id="PR02089">
    <property type="entry name" value="HAUSAUGMINL3"/>
</dbReference>
<evidence type="ECO:0000256" key="4">
    <source>
        <dbReference type="ARBA" id="ARBA00022618"/>
    </source>
</evidence>
<evidence type="ECO:0000256" key="6">
    <source>
        <dbReference type="ARBA" id="ARBA00022776"/>
    </source>
</evidence>
<feature type="domain" description="HAUS augmin-like complex subunit 3 N-terminal" evidence="11">
    <location>
        <begin position="29"/>
        <end position="286"/>
    </location>
</feature>
<dbReference type="Proteomes" id="UP001369086">
    <property type="component" value="Unassembled WGS sequence"/>
</dbReference>